<gene>
    <name evidence="1" type="ORF">BJX63DRAFT_428062</name>
</gene>
<evidence type="ECO:0008006" key="3">
    <source>
        <dbReference type="Google" id="ProtNLM"/>
    </source>
</evidence>
<dbReference type="EMBL" id="JBFXLT010000006">
    <property type="protein sequence ID" value="KAL2820750.1"/>
    <property type="molecule type" value="Genomic_DNA"/>
</dbReference>
<evidence type="ECO:0000313" key="2">
    <source>
        <dbReference type="Proteomes" id="UP001610334"/>
    </source>
</evidence>
<protein>
    <recommendedName>
        <fullName evidence="3">Thioredoxin domain-containing protein</fullName>
    </recommendedName>
</protein>
<comment type="caution">
    <text evidence="1">The sequence shown here is derived from an EMBL/GenBank/DDBJ whole genome shotgun (WGS) entry which is preliminary data.</text>
</comment>
<name>A0ABR4HZ23_9EURO</name>
<evidence type="ECO:0000313" key="1">
    <source>
        <dbReference type="EMBL" id="KAL2820750.1"/>
    </source>
</evidence>
<sequence>MDDKILKKATRLRKVVLIDPWSFFPYEWCAPCSVKEAMDPGVCRKPTELDIDPSLTSNTYIGPLNEILAFNWCISGQPNYYRDGNYPTPEYYLQFFEYMFRRYLGMRFSDSAFEENPHFQPY</sequence>
<dbReference type="Proteomes" id="UP001610334">
    <property type="component" value="Unassembled WGS sequence"/>
</dbReference>
<proteinExistence type="predicted"/>
<accession>A0ABR4HZ23</accession>
<keyword evidence="2" id="KW-1185">Reference proteome</keyword>
<reference evidence="1 2" key="1">
    <citation type="submission" date="2024-07" db="EMBL/GenBank/DDBJ databases">
        <title>Section-level genome sequencing and comparative genomics of Aspergillus sections Usti and Cavernicolus.</title>
        <authorList>
            <consortium name="Lawrence Berkeley National Laboratory"/>
            <person name="Nybo J.L."/>
            <person name="Vesth T.C."/>
            <person name="Theobald S."/>
            <person name="Frisvad J.C."/>
            <person name="Larsen T.O."/>
            <person name="Kjaerboelling I."/>
            <person name="Rothschild-Mancinelli K."/>
            <person name="Lyhne E.K."/>
            <person name="Kogle M.E."/>
            <person name="Barry K."/>
            <person name="Clum A."/>
            <person name="Na H."/>
            <person name="Ledsgaard L."/>
            <person name="Lin J."/>
            <person name="Lipzen A."/>
            <person name="Kuo A."/>
            <person name="Riley R."/>
            <person name="Mondo S."/>
            <person name="Labutti K."/>
            <person name="Haridas S."/>
            <person name="Pangalinan J."/>
            <person name="Salamov A.A."/>
            <person name="Simmons B.A."/>
            <person name="Magnuson J.K."/>
            <person name="Chen J."/>
            <person name="Drula E."/>
            <person name="Henrissat B."/>
            <person name="Wiebenga A."/>
            <person name="Lubbers R.J."/>
            <person name="Gomes A.C."/>
            <person name="Makela M.R."/>
            <person name="Stajich J."/>
            <person name="Grigoriev I.V."/>
            <person name="Mortensen U.H."/>
            <person name="De Vries R.P."/>
            <person name="Baker S.E."/>
            <person name="Andersen M.R."/>
        </authorList>
    </citation>
    <scope>NUCLEOTIDE SEQUENCE [LARGE SCALE GENOMIC DNA]</scope>
    <source>
        <strain evidence="1 2">CBS 588.65</strain>
    </source>
</reference>
<organism evidence="1 2">
    <name type="scientific">Aspergillus granulosus</name>
    <dbReference type="NCBI Taxonomy" id="176169"/>
    <lineage>
        <taxon>Eukaryota</taxon>
        <taxon>Fungi</taxon>
        <taxon>Dikarya</taxon>
        <taxon>Ascomycota</taxon>
        <taxon>Pezizomycotina</taxon>
        <taxon>Eurotiomycetes</taxon>
        <taxon>Eurotiomycetidae</taxon>
        <taxon>Eurotiales</taxon>
        <taxon>Aspergillaceae</taxon>
        <taxon>Aspergillus</taxon>
        <taxon>Aspergillus subgen. Nidulantes</taxon>
    </lineage>
</organism>